<dbReference type="PANTHER" id="PTHR10809">
    <property type="entry name" value="VESICLE-ASSOCIATED MEMBRANE PROTEIN-ASSOCIATED PROTEIN"/>
    <property type="match status" value="1"/>
</dbReference>
<dbReference type="InterPro" id="IPR000535">
    <property type="entry name" value="MSP_dom"/>
</dbReference>
<reference evidence="8" key="1">
    <citation type="submission" date="2019-03" db="EMBL/GenBank/DDBJ databases">
        <title>WGS assembly of Setaria viridis.</title>
        <authorList>
            <person name="Huang P."/>
            <person name="Jenkins J."/>
            <person name="Grimwood J."/>
            <person name="Barry K."/>
            <person name="Healey A."/>
            <person name="Mamidi S."/>
            <person name="Sreedasyam A."/>
            <person name="Shu S."/>
            <person name="Feldman M."/>
            <person name="Wu J."/>
            <person name="Yu Y."/>
            <person name="Chen C."/>
            <person name="Johnson J."/>
            <person name="Rokhsar D."/>
            <person name="Baxter I."/>
            <person name="Schmutz J."/>
            <person name="Brutnell T."/>
            <person name="Kellogg E."/>
        </authorList>
    </citation>
    <scope>NUCLEOTIDE SEQUENCE [LARGE SCALE GENOMIC DNA]</scope>
</reference>
<keyword evidence="5 6" id="KW-0472">Membrane</keyword>
<protein>
    <recommendedName>
        <fullName evidence="7">MSP domain-containing protein</fullName>
    </recommendedName>
</protein>
<proteinExistence type="inferred from homology"/>
<dbReference type="AlphaFoldDB" id="A0A4V6D6B0"/>
<dbReference type="InterPro" id="IPR008962">
    <property type="entry name" value="PapD-like_sf"/>
</dbReference>
<gene>
    <name evidence="8" type="ORF">SEVIR_8G109166v2</name>
</gene>
<evidence type="ECO:0000256" key="5">
    <source>
        <dbReference type="ARBA" id="ARBA00023136"/>
    </source>
</evidence>
<comment type="similarity">
    <text evidence="2">Belongs to the VAMP-associated protein (VAP) (TC 9.B.17) family.</text>
</comment>
<dbReference type="InterPro" id="IPR016763">
    <property type="entry name" value="VAP"/>
</dbReference>
<dbReference type="Proteomes" id="UP000298652">
    <property type="component" value="Chromosome 8"/>
</dbReference>
<dbReference type="SUPFAM" id="SSF49354">
    <property type="entry name" value="PapD-like"/>
    <property type="match status" value="1"/>
</dbReference>
<evidence type="ECO:0000256" key="1">
    <source>
        <dbReference type="ARBA" id="ARBA00004211"/>
    </source>
</evidence>
<evidence type="ECO:0000256" key="3">
    <source>
        <dbReference type="ARBA" id="ARBA00022692"/>
    </source>
</evidence>
<organism evidence="8 9">
    <name type="scientific">Setaria viridis</name>
    <name type="common">Green bristlegrass</name>
    <name type="synonym">Setaria italica subsp. viridis</name>
    <dbReference type="NCBI Taxonomy" id="4556"/>
    <lineage>
        <taxon>Eukaryota</taxon>
        <taxon>Viridiplantae</taxon>
        <taxon>Streptophyta</taxon>
        <taxon>Embryophyta</taxon>
        <taxon>Tracheophyta</taxon>
        <taxon>Spermatophyta</taxon>
        <taxon>Magnoliopsida</taxon>
        <taxon>Liliopsida</taxon>
        <taxon>Poales</taxon>
        <taxon>Poaceae</taxon>
        <taxon>PACMAD clade</taxon>
        <taxon>Panicoideae</taxon>
        <taxon>Panicodae</taxon>
        <taxon>Paniceae</taxon>
        <taxon>Cenchrinae</taxon>
        <taxon>Setaria</taxon>
    </lineage>
</organism>
<name>A0A4V6D6B0_SETVI</name>
<dbReference type="GO" id="GO:0005886">
    <property type="term" value="C:plasma membrane"/>
    <property type="evidence" value="ECO:0007669"/>
    <property type="project" value="TreeGrafter"/>
</dbReference>
<feature type="transmembrane region" description="Helical" evidence="6">
    <location>
        <begin position="200"/>
        <end position="217"/>
    </location>
</feature>
<dbReference type="Gramene" id="TKW00446">
    <property type="protein sequence ID" value="TKW00446"/>
    <property type="gene ID" value="SEVIR_8G109166v2"/>
</dbReference>
<dbReference type="GO" id="GO:0090158">
    <property type="term" value="P:endoplasmic reticulum membrane organization"/>
    <property type="evidence" value="ECO:0007669"/>
    <property type="project" value="TreeGrafter"/>
</dbReference>
<feature type="domain" description="MSP" evidence="7">
    <location>
        <begin position="5"/>
        <end position="128"/>
    </location>
</feature>
<dbReference type="EMBL" id="CM016559">
    <property type="protein sequence ID" value="TKW00446.1"/>
    <property type="molecule type" value="Genomic_DNA"/>
</dbReference>
<evidence type="ECO:0000313" key="9">
    <source>
        <dbReference type="Proteomes" id="UP000298652"/>
    </source>
</evidence>
<keyword evidence="9" id="KW-1185">Reference proteome</keyword>
<dbReference type="Gene3D" id="2.60.40.10">
    <property type="entry name" value="Immunoglobulins"/>
    <property type="match status" value="1"/>
</dbReference>
<evidence type="ECO:0000259" key="7">
    <source>
        <dbReference type="PROSITE" id="PS50202"/>
    </source>
</evidence>
<dbReference type="InterPro" id="IPR013783">
    <property type="entry name" value="Ig-like_fold"/>
</dbReference>
<keyword evidence="4 6" id="KW-1133">Transmembrane helix</keyword>
<sequence>MVLNQLNVKPLHLHFPSEPNKSMVSCSLHLTNYTDDRVAFRLQIENLEEYFLGPLCGVVTPRSCYTLAVTMRHKLKLLPEFFKLESAIGGSEELTDFSSYTAVGEHDQFFTKAKQEGREVQQVKLETAYVHTEMASGGDFQLRYHDLQLGSVIIPRQYPGANPVDVHPTEPWFLIKISRFVHIWNYETQFRMQNLLHENSGLWLGIVMVSFMCSVIIQRRKPKVLKLMTSVSFVWTSIQLCHTCQQAMTI</sequence>
<evidence type="ECO:0000256" key="6">
    <source>
        <dbReference type="SAM" id="Phobius"/>
    </source>
</evidence>
<comment type="subcellular location">
    <subcellularLocation>
        <location evidence="1">Membrane</location>
        <topology evidence="1">Single-pass type IV membrane protein</topology>
    </subcellularLocation>
</comment>
<dbReference type="GO" id="GO:0005789">
    <property type="term" value="C:endoplasmic reticulum membrane"/>
    <property type="evidence" value="ECO:0007669"/>
    <property type="project" value="InterPro"/>
</dbReference>
<evidence type="ECO:0000313" key="8">
    <source>
        <dbReference type="EMBL" id="TKW00446.1"/>
    </source>
</evidence>
<dbReference type="GO" id="GO:0061817">
    <property type="term" value="P:endoplasmic reticulum-plasma membrane tethering"/>
    <property type="evidence" value="ECO:0007669"/>
    <property type="project" value="TreeGrafter"/>
</dbReference>
<dbReference type="PROSITE" id="PS50202">
    <property type="entry name" value="MSP"/>
    <property type="match status" value="1"/>
</dbReference>
<dbReference type="Pfam" id="PF00635">
    <property type="entry name" value="Motile_Sperm"/>
    <property type="match status" value="1"/>
</dbReference>
<accession>A0A4V6D6B0</accession>
<keyword evidence="3 6" id="KW-0812">Transmembrane</keyword>
<evidence type="ECO:0000256" key="4">
    <source>
        <dbReference type="ARBA" id="ARBA00022989"/>
    </source>
</evidence>
<dbReference type="PANTHER" id="PTHR10809:SF6">
    <property type="entry name" value="AT11025P-RELATED"/>
    <property type="match status" value="1"/>
</dbReference>
<evidence type="ECO:0000256" key="2">
    <source>
        <dbReference type="ARBA" id="ARBA00008932"/>
    </source>
</evidence>